<evidence type="ECO:0000313" key="1">
    <source>
        <dbReference type="EMBL" id="PWE53785.1"/>
    </source>
</evidence>
<reference evidence="1 2" key="1">
    <citation type="submission" date="2018-05" db="EMBL/GenBank/DDBJ databases">
        <title>The draft genome of strain NS-104.</title>
        <authorList>
            <person name="Hang P."/>
            <person name="Jiang J."/>
        </authorList>
    </citation>
    <scope>NUCLEOTIDE SEQUENCE [LARGE SCALE GENOMIC DNA]</scope>
    <source>
        <strain evidence="1 2">NS-104</strain>
    </source>
</reference>
<evidence type="ECO:0000313" key="2">
    <source>
        <dbReference type="Proteomes" id="UP000245252"/>
    </source>
</evidence>
<dbReference type="OrthoDB" id="8383050at2"/>
<protein>
    <submittedName>
        <fullName evidence="1">Uncharacterized protein</fullName>
    </submittedName>
</protein>
<accession>A0A2U2DKF0</accession>
<keyword evidence="2" id="KW-1185">Reference proteome</keyword>
<organism evidence="1 2">
    <name type="scientific">Metarhizobium album</name>
    <dbReference type="NCBI Taxonomy" id="2182425"/>
    <lineage>
        <taxon>Bacteria</taxon>
        <taxon>Pseudomonadati</taxon>
        <taxon>Pseudomonadota</taxon>
        <taxon>Alphaproteobacteria</taxon>
        <taxon>Hyphomicrobiales</taxon>
        <taxon>Rhizobiaceae</taxon>
        <taxon>Metarhizobium</taxon>
    </lineage>
</organism>
<dbReference type="EMBL" id="QFBC01000014">
    <property type="protein sequence ID" value="PWE53785.1"/>
    <property type="molecule type" value="Genomic_DNA"/>
</dbReference>
<dbReference type="Proteomes" id="UP000245252">
    <property type="component" value="Unassembled WGS sequence"/>
</dbReference>
<sequence>MDHDELRAGSYYWARRCGAEDAEVVQISDVFGQDRQFWSVAVMGSDQHHSLSEFSFLIRLDEP</sequence>
<proteinExistence type="predicted"/>
<name>A0A2U2DKF0_9HYPH</name>
<comment type="caution">
    <text evidence="1">The sequence shown here is derived from an EMBL/GenBank/DDBJ whole genome shotgun (WGS) entry which is preliminary data.</text>
</comment>
<gene>
    <name evidence="1" type="ORF">DEM27_24775</name>
</gene>
<dbReference type="AlphaFoldDB" id="A0A2U2DKF0"/>